<dbReference type="OrthoDB" id="8480561at2"/>
<dbReference type="RefSeq" id="WP_123881340.1">
    <property type="nucleotide sequence ID" value="NZ_RPFZ01000001.1"/>
</dbReference>
<dbReference type="PROSITE" id="PS51462">
    <property type="entry name" value="NUDIX"/>
    <property type="match status" value="1"/>
</dbReference>
<evidence type="ECO:0000313" key="5">
    <source>
        <dbReference type="Proteomes" id="UP000275232"/>
    </source>
</evidence>
<keyword evidence="2" id="KW-0378">Hydrolase</keyword>
<accession>A0A3N5DBN3</accession>
<dbReference type="PANTHER" id="PTHR43046:SF14">
    <property type="entry name" value="MUTT_NUDIX FAMILY PROTEIN"/>
    <property type="match status" value="1"/>
</dbReference>
<organism evidence="4 5">
    <name type="scientific">Aurantiacibacter spongiae</name>
    <dbReference type="NCBI Taxonomy" id="2488860"/>
    <lineage>
        <taxon>Bacteria</taxon>
        <taxon>Pseudomonadati</taxon>
        <taxon>Pseudomonadota</taxon>
        <taxon>Alphaproteobacteria</taxon>
        <taxon>Sphingomonadales</taxon>
        <taxon>Erythrobacteraceae</taxon>
        <taxon>Aurantiacibacter</taxon>
    </lineage>
</organism>
<protein>
    <submittedName>
        <fullName evidence="4">NUDIX domain-containing protein</fullName>
    </submittedName>
</protein>
<evidence type="ECO:0000313" key="4">
    <source>
        <dbReference type="EMBL" id="RPF72178.1"/>
    </source>
</evidence>
<keyword evidence="5" id="KW-1185">Reference proteome</keyword>
<comment type="caution">
    <text evidence="4">The sequence shown here is derived from an EMBL/GenBank/DDBJ whole genome shotgun (WGS) entry which is preliminary data.</text>
</comment>
<dbReference type="Gene3D" id="3.90.79.10">
    <property type="entry name" value="Nucleoside Triphosphate Pyrophosphohydrolase"/>
    <property type="match status" value="1"/>
</dbReference>
<evidence type="ECO:0000256" key="1">
    <source>
        <dbReference type="ARBA" id="ARBA00001946"/>
    </source>
</evidence>
<evidence type="ECO:0000256" key="2">
    <source>
        <dbReference type="ARBA" id="ARBA00022801"/>
    </source>
</evidence>
<comment type="cofactor">
    <cofactor evidence="1">
        <name>Mg(2+)</name>
        <dbReference type="ChEBI" id="CHEBI:18420"/>
    </cofactor>
</comment>
<reference evidence="4 5" key="1">
    <citation type="submission" date="2018-11" db="EMBL/GenBank/DDBJ databases">
        <title>Erythrobacter spongiae sp. nov., isolated from a marine sponge.</title>
        <authorList>
            <person name="Zhuang L."/>
            <person name="Luo L."/>
        </authorList>
    </citation>
    <scope>NUCLEOTIDE SEQUENCE [LARGE SCALE GENOMIC DNA]</scope>
    <source>
        <strain evidence="4 5">HN-E23</strain>
    </source>
</reference>
<dbReference type="AlphaFoldDB" id="A0A3N5DBN3"/>
<dbReference type="InterPro" id="IPR000086">
    <property type="entry name" value="NUDIX_hydrolase_dom"/>
</dbReference>
<dbReference type="InterPro" id="IPR015797">
    <property type="entry name" value="NUDIX_hydrolase-like_dom_sf"/>
</dbReference>
<name>A0A3N5DBN3_9SPHN</name>
<gene>
    <name evidence="4" type="ORF">EG799_11520</name>
</gene>
<feature type="domain" description="Nudix hydrolase" evidence="3">
    <location>
        <begin position="30"/>
        <end position="154"/>
    </location>
</feature>
<dbReference type="Pfam" id="PF00293">
    <property type="entry name" value="NUDIX"/>
    <property type="match status" value="1"/>
</dbReference>
<dbReference type="InterPro" id="IPR020084">
    <property type="entry name" value="NUDIX_hydrolase_CS"/>
</dbReference>
<dbReference type="EMBL" id="RPFZ01000001">
    <property type="protein sequence ID" value="RPF72178.1"/>
    <property type="molecule type" value="Genomic_DNA"/>
</dbReference>
<sequence length="159" mass="18220">MLHLIPARAHRALMPLAHRVRRTWLRWRRPQVEGVSVVIGDGEGRVLLVRQSYATTKWLLPAGGKRRGESAEDAIRREMREELGCELAHLSLFARHEDTLHGAPSRTFLFAAEAASEVRPDMREVIEARFFAPGELPDALERRVRPRLAMLEGERSEQR</sequence>
<dbReference type="PROSITE" id="PS00893">
    <property type="entry name" value="NUDIX_BOX"/>
    <property type="match status" value="1"/>
</dbReference>
<dbReference type="GO" id="GO:0016787">
    <property type="term" value="F:hydrolase activity"/>
    <property type="evidence" value="ECO:0007669"/>
    <property type="project" value="UniProtKB-KW"/>
</dbReference>
<proteinExistence type="predicted"/>
<evidence type="ECO:0000259" key="3">
    <source>
        <dbReference type="PROSITE" id="PS51462"/>
    </source>
</evidence>
<dbReference type="SUPFAM" id="SSF55811">
    <property type="entry name" value="Nudix"/>
    <property type="match status" value="1"/>
</dbReference>
<dbReference type="PANTHER" id="PTHR43046">
    <property type="entry name" value="GDP-MANNOSE MANNOSYL HYDROLASE"/>
    <property type="match status" value="1"/>
</dbReference>
<dbReference type="Proteomes" id="UP000275232">
    <property type="component" value="Unassembled WGS sequence"/>
</dbReference>